<feature type="transmembrane region" description="Helical" evidence="7">
    <location>
        <begin position="50"/>
        <end position="70"/>
    </location>
</feature>
<evidence type="ECO:0000313" key="9">
    <source>
        <dbReference type="WBParaSite" id="Pan_g22523.t1"/>
    </source>
</evidence>
<comment type="similarity">
    <text evidence="2">Belongs to the nucleotide-sugar transporter family. SLC35A subfamily.</text>
</comment>
<name>A0A7E4VP82_PANRE</name>
<evidence type="ECO:0000256" key="4">
    <source>
        <dbReference type="ARBA" id="ARBA00022692"/>
    </source>
</evidence>
<sequence>MAGVIIPDEEERLLDVTVDEEDGPDVVPKPKRGRRIFTLPRNFVIQRERIMGVAGQHASIKLAVLIWLVLQNSVHTLLIRYSRARDVEHMFYSSVAVFFTEIIKAVICLYMVMTEELGFVGLLRGIKTQILDQPGDTLKVCIPAMLYIVQNNLFYIAASHLEAATFMIVSQLKIFATALFSVVMLNRQLARAQWLSLAVLFIGVSLVQLQTGKSSKEVVDDTQKPFYGFMAACIGCTISGFAGVFFEKILKGSAPVSIWMRNVQMGVFAIPASFVGTMIQDGASIAENGFLYGFDPVVWLTVFWYGVGGLSVAVCIKYADNIAKNFATSLAIILATMGSVYVFGFVPNMAFTFGAALVIFSIFLYSSSAVVLSLFYRQKVVSLA</sequence>
<feature type="transmembrane region" description="Helical" evidence="7">
    <location>
        <begin position="91"/>
        <end position="113"/>
    </location>
</feature>
<evidence type="ECO:0000256" key="1">
    <source>
        <dbReference type="ARBA" id="ARBA00004141"/>
    </source>
</evidence>
<comment type="subcellular location">
    <subcellularLocation>
        <location evidence="1">Membrane</location>
        <topology evidence="1">Multi-pass membrane protein</topology>
    </subcellularLocation>
</comment>
<dbReference type="NCBIfam" id="TIGR00803">
    <property type="entry name" value="nst"/>
    <property type="match status" value="1"/>
</dbReference>
<dbReference type="SUPFAM" id="SSF103481">
    <property type="entry name" value="Multidrug resistance efflux transporter EmrE"/>
    <property type="match status" value="1"/>
</dbReference>
<feature type="transmembrane region" description="Helical" evidence="7">
    <location>
        <begin position="352"/>
        <end position="376"/>
    </location>
</feature>
<reference evidence="8" key="1">
    <citation type="journal article" date="2013" name="Genetics">
        <title>The draft genome and transcriptome of Panagrellus redivivus are shaped by the harsh demands of a free-living lifestyle.</title>
        <authorList>
            <person name="Srinivasan J."/>
            <person name="Dillman A.R."/>
            <person name="Macchietto M.G."/>
            <person name="Heikkinen L."/>
            <person name="Lakso M."/>
            <person name="Fracchia K.M."/>
            <person name="Antoshechkin I."/>
            <person name="Mortazavi A."/>
            <person name="Wong G."/>
            <person name="Sternberg P.W."/>
        </authorList>
    </citation>
    <scope>NUCLEOTIDE SEQUENCE [LARGE SCALE GENOMIC DNA]</scope>
    <source>
        <strain evidence="8">MT8872</strain>
    </source>
</reference>
<evidence type="ECO:0000256" key="2">
    <source>
        <dbReference type="ARBA" id="ARBA00009976"/>
    </source>
</evidence>
<feature type="transmembrane region" description="Helical" evidence="7">
    <location>
        <begin position="299"/>
        <end position="319"/>
    </location>
</feature>
<dbReference type="GO" id="GO:0000139">
    <property type="term" value="C:Golgi membrane"/>
    <property type="evidence" value="ECO:0007669"/>
    <property type="project" value="InterPro"/>
</dbReference>
<dbReference type="PIRSF" id="PIRSF005799">
    <property type="entry name" value="UDP-gal_transpt"/>
    <property type="match status" value="1"/>
</dbReference>
<organism evidence="8 9">
    <name type="scientific">Panagrellus redivivus</name>
    <name type="common">Microworm</name>
    <dbReference type="NCBI Taxonomy" id="6233"/>
    <lineage>
        <taxon>Eukaryota</taxon>
        <taxon>Metazoa</taxon>
        <taxon>Ecdysozoa</taxon>
        <taxon>Nematoda</taxon>
        <taxon>Chromadorea</taxon>
        <taxon>Rhabditida</taxon>
        <taxon>Tylenchina</taxon>
        <taxon>Panagrolaimomorpha</taxon>
        <taxon>Panagrolaimoidea</taxon>
        <taxon>Panagrolaimidae</taxon>
        <taxon>Panagrellus</taxon>
    </lineage>
</organism>
<evidence type="ECO:0000256" key="3">
    <source>
        <dbReference type="ARBA" id="ARBA00022597"/>
    </source>
</evidence>
<dbReference type="AlphaFoldDB" id="A0A7E4VP82"/>
<reference evidence="9" key="2">
    <citation type="submission" date="2020-10" db="UniProtKB">
        <authorList>
            <consortium name="WormBaseParasite"/>
        </authorList>
    </citation>
    <scope>IDENTIFICATION</scope>
</reference>
<keyword evidence="4 7" id="KW-0812">Transmembrane</keyword>
<feature type="transmembrane region" description="Helical" evidence="7">
    <location>
        <begin position="226"/>
        <end position="246"/>
    </location>
</feature>
<evidence type="ECO:0000256" key="6">
    <source>
        <dbReference type="ARBA" id="ARBA00023136"/>
    </source>
</evidence>
<feature type="transmembrane region" description="Helical" evidence="7">
    <location>
        <begin position="163"/>
        <end position="185"/>
    </location>
</feature>
<dbReference type="Proteomes" id="UP000492821">
    <property type="component" value="Unassembled WGS sequence"/>
</dbReference>
<dbReference type="InterPro" id="IPR037185">
    <property type="entry name" value="EmrE-like"/>
</dbReference>
<dbReference type="PANTHER" id="PTHR10231">
    <property type="entry name" value="NUCLEOTIDE-SUGAR TRANSMEMBRANE TRANSPORTER"/>
    <property type="match status" value="1"/>
</dbReference>
<protein>
    <submittedName>
        <fullName evidence="9">UDP-galactose translocator</fullName>
    </submittedName>
</protein>
<proteinExistence type="inferred from homology"/>
<evidence type="ECO:0000256" key="7">
    <source>
        <dbReference type="SAM" id="Phobius"/>
    </source>
</evidence>
<keyword evidence="8" id="KW-1185">Reference proteome</keyword>
<evidence type="ECO:0000256" key="5">
    <source>
        <dbReference type="ARBA" id="ARBA00022989"/>
    </source>
</evidence>
<dbReference type="InterPro" id="IPR007271">
    <property type="entry name" value="Nuc_sug_transpt"/>
</dbReference>
<evidence type="ECO:0000313" key="8">
    <source>
        <dbReference type="Proteomes" id="UP000492821"/>
    </source>
</evidence>
<keyword evidence="6 7" id="KW-0472">Membrane</keyword>
<dbReference type="WBParaSite" id="Pan_g22523.t1">
    <property type="protein sequence ID" value="Pan_g22523.t1"/>
    <property type="gene ID" value="Pan_g22523"/>
</dbReference>
<accession>A0A7E4VP82</accession>
<feature type="transmembrane region" description="Helical" evidence="7">
    <location>
        <begin position="258"/>
        <end position="279"/>
    </location>
</feature>
<feature type="transmembrane region" description="Helical" evidence="7">
    <location>
        <begin position="326"/>
        <end position="346"/>
    </location>
</feature>
<feature type="transmembrane region" description="Helical" evidence="7">
    <location>
        <begin position="192"/>
        <end position="211"/>
    </location>
</feature>
<keyword evidence="3" id="KW-0762">Sugar transport</keyword>
<keyword evidence="3" id="KW-0813">Transport</keyword>
<dbReference type="Pfam" id="PF04142">
    <property type="entry name" value="Nuc_sug_transp"/>
    <property type="match status" value="1"/>
</dbReference>
<keyword evidence="5 7" id="KW-1133">Transmembrane helix</keyword>
<dbReference type="GO" id="GO:0015165">
    <property type="term" value="F:pyrimidine nucleotide-sugar transmembrane transporter activity"/>
    <property type="evidence" value="ECO:0007669"/>
    <property type="project" value="InterPro"/>
</dbReference>